<dbReference type="AlphaFoldDB" id="A0A4Q5LDC5"/>
<keyword evidence="3" id="KW-1185">Reference proteome</keyword>
<protein>
    <recommendedName>
        <fullName evidence="4">DUF3575 domain-containing protein</fullName>
    </recommendedName>
</protein>
<feature type="signal peptide" evidence="1">
    <location>
        <begin position="1"/>
        <end position="25"/>
    </location>
</feature>
<evidence type="ECO:0000256" key="1">
    <source>
        <dbReference type="SAM" id="SignalP"/>
    </source>
</evidence>
<accession>A0A4Q5LDC5</accession>
<dbReference type="Proteomes" id="UP000294155">
    <property type="component" value="Unassembled WGS sequence"/>
</dbReference>
<dbReference type="PROSITE" id="PS51257">
    <property type="entry name" value="PROKAR_LIPOPROTEIN"/>
    <property type="match status" value="1"/>
</dbReference>
<dbReference type="RefSeq" id="WP_129920237.1">
    <property type="nucleotide sequence ID" value="NZ_SEWE01000009.1"/>
</dbReference>
<evidence type="ECO:0000313" key="3">
    <source>
        <dbReference type="Proteomes" id="UP000294155"/>
    </source>
</evidence>
<comment type="caution">
    <text evidence="2">The sequence shown here is derived from an EMBL/GenBank/DDBJ whole genome shotgun (WGS) entry which is preliminary data.</text>
</comment>
<feature type="chain" id="PRO_5020696663" description="DUF3575 domain-containing protein" evidence="1">
    <location>
        <begin position="26"/>
        <end position="266"/>
    </location>
</feature>
<evidence type="ECO:0008006" key="4">
    <source>
        <dbReference type="Google" id="ProtNLM"/>
    </source>
</evidence>
<name>A0A4Q5LDC5_9BACT</name>
<proteinExistence type="predicted"/>
<gene>
    <name evidence="2" type="ORF">EWM57_06020</name>
</gene>
<sequence length="266" mass="28429">MMNLLRCSLLILGLGAGSCAPFYQATLPSAPLVRHRGEVAVIGSWLLSETGQATVAWSPVEHVRLGGTITACHSGEASPDSSDTYSYLRSRAYQVDAGYYFGVSQGRGVVEVSGSVGKSRSLAHGDAVIDPFSYGSPVPGGGTGGKATRGLPDQIGEFRTVAGQVSGLWDREGPGSRQTGLLLRLSRVECTRLTFDGQELARPANWYIEPAGLFRTKGQGLRAEFQLGYTLGLVAQPNNSVFPHVRPRVAVSLLAFPVVIYRKFKD</sequence>
<evidence type="ECO:0000313" key="2">
    <source>
        <dbReference type="EMBL" id="RYU81551.1"/>
    </source>
</evidence>
<keyword evidence="1" id="KW-0732">Signal</keyword>
<dbReference type="EMBL" id="SEWE01000009">
    <property type="protein sequence ID" value="RYU81551.1"/>
    <property type="molecule type" value="Genomic_DNA"/>
</dbReference>
<organism evidence="2 3">
    <name type="scientific">Hymenobacter persicinus</name>
    <dbReference type="NCBI Taxonomy" id="2025506"/>
    <lineage>
        <taxon>Bacteria</taxon>
        <taxon>Pseudomonadati</taxon>
        <taxon>Bacteroidota</taxon>
        <taxon>Cytophagia</taxon>
        <taxon>Cytophagales</taxon>
        <taxon>Hymenobacteraceae</taxon>
        <taxon>Hymenobacter</taxon>
    </lineage>
</organism>
<reference evidence="2 3" key="1">
    <citation type="submission" date="2019-02" db="EMBL/GenBank/DDBJ databases">
        <title>Bacterial novel species isolated from soil.</title>
        <authorList>
            <person name="Jung H.-Y."/>
        </authorList>
    </citation>
    <scope>NUCLEOTIDE SEQUENCE [LARGE SCALE GENOMIC DNA]</scope>
    <source>
        <strain evidence="2 3">1-3-3-3</strain>
    </source>
</reference>